<reference evidence="1" key="1">
    <citation type="submission" date="2021-06" db="EMBL/GenBank/DDBJ databases">
        <authorList>
            <person name="Kallberg Y."/>
            <person name="Tangrot J."/>
            <person name="Rosling A."/>
        </authorList>
    </citation>
    <scope>NUCLEOTIDE SEQUENCE</scope>
    <source>
        <strain evidence="1">MA453B</strain>
    </source>
</reference>
<feature type="non-terminal residue" evidence="1">
    <location>
        <position position="1"/>
    </location>
</feature>
<keyword evidence="2" id="KW-1185">Reference proteome</keyword>
<gene>
    <name evidence="1" type="ORF">DERYTH_LOCUS15525</name>
</gene>
<proteinExistence type="predicted"/>
<evidence type="ECO:0000313" key="2">
    <source>
        <dbReference type="Proteomes" id="UP000789405"/>
    </source>
</evidence>
<dbReference type="OrthoDB" id="2338404at2759"/>
<dbReference type="EMBL" id="CAJVPY010012670">
    <property type="protein sequence ID" value="CAG8735637.1"/>
    <property type="molecule type" value="Genomic_DNA"/>
</dbReference>
<evidence type="ECO:0000313" key="1">
    <source>
        <dbReference type="EMBL" id="CAG8735637.1"/>
    </source>
</evidence>
<dbReference type="AlphaFoldDB" id="A0A9N9NIS1"/>
<protein>
    <submittedName>
        <fullName evidence="1">12743_t:CDS:1</fullName>
    </submittedName>
</protein>
<comment type="caution">
    <text evidence="1">The sequence shown here is derived from an EMBL/GenBank/DDBJ whole genome shotgun (WGS) entry which is preliminary data.</text>
</comment>
<name>A0A9N9NIS1_9GLOM</name>
<accession>A0A9N9NIS1</accession>
<organism evidence="1 2">
    <name type="scientific">Dentiscutata erythropus</name>
    <dbReference type="NCBI Taxonomy" id="1348616"/>
    <lineage>
        <taxon>Eukaryota</taxon>
        <taxon>Fungi</taxon>
        <taxon>Fungi incertae sedis</taxon>
        <taxon>Mucoromycota</taxon>
        <taxon>Glomeromycotina</taxon>
        <taxon>Glomeromycetes</taxon>
        <taxon>Diversisporales</taxon>
        <taxon>Gigasporaceae</taxon>
        <taxon>Dentiscutata</taxon>
    </lineage>
</organism>
<sequence>AEGVHHSKLSAYSLCSQPKARKLNMLGNSFQITSKFSTKQKDSFLFKKHIDLSAVNLKHCDWISVNPIENPLTNEPLVKDIKPSKEMVAKIKEALNHYNPYNELMAIFETYGKFLPRKFILGRKIHRVTHLIVNESHSDPNFKEGEQFTNFMTEKYHNILSQWENT</sequence>
<dbReference type="Proteomes" id="UP000789405">
    <property type="component" value="Unassembled WGS sequence"/>
</dbReference>